<feature type="transmembrane region" description="Helical" evidence="1">
    <location>
        <begin position="118"/>
        <end position="145"/>
    </location>
</feature>
<protein>
    <recommendedName>
        <fullName evidence="2">DUF6534 domain-containing protein</fullName>
    </recommendedName>
</protein>
<sequence>MSSVDIPKSFGALLLGGLFASLLSGLVIIQSVIYYKVYPRDSNRLKFLVLAVLVLDICHTGFIWAALWSYLVVNYGLASGIDIIHWNVALTIVMTAILTLLVHLFFANRIYLLSKKNLWLTIPLVLFAVLRLVSACVTTAEMLHLGTYSKFKEEIRWIFTTGLALSSVIDVLITSSLFALLHASRADSESPGLNAVIDALIRYAFETGSLTCAGTVISMICWLAMPNNLIFMGLHFVISKLYANSLLVTLNSRDKVRRARSQSSKELGGMPVHLLNTRRQRFGTDTSSRHSESPTDSKGQIITQLEVNVERTVIYEAGI</sequence>
<dbReference type="EMBL" id="MU155208">
    <property type="protein sequence ID" value="KAF9479656.1"/>
    <property type="molecule type" value="Genomic_DNA"/>
</dbReference>
<organism evidence="3 4">
    <name type="scientific">Pholiota conissans</name>
    <dbReference type="NCBI Taxonomy" id="109636"/>
    <lineage>
        <taxon>Eukaryota</taxon>
        <taxon>Fungi</taxon>
        <taxon>Dikarya</taxon>
        <taxon>Basidiomycota</taxon>
        <taxon>Agaricomycotina</taxon>
        <taxon>Agaricomycetes</taxon>
        <taxon>Agaricomycetidae</taxon>
        <taxon>Agaricales</taxon>
        <taxon>Agaricineae</taxon>
        <taxon>Strophariaceae</taxon>
        <taxon>Pholiota</taxon>
    </lineage>
</organism>
<feature type="transmembrane region" description="Helical" evidence="1">
    <location>
        <begin position="203"/>
        <end position="225"/>
    </location>
</feature>
<comment type="caution">
    <text evidence="3">The sequence shown here is derived from an EMBL/GenBank/DDBJ whole genome shotgun (WGS) entry which is preliminary data.</text>
</comment>
<feature type="transmembrane region" description="Helical" evidence="1">
    <location>
        <begin position="83"/>
        <end position="106"/>
    </location>
</feature>
<dbReference type="PANTHER" id="PTHR40465">
    <property type="entry name" value="CHROMOSOME 1, WHOLE GENOME SHOTGUN SEQUENCE"/>
    <property type="match status" value="1"/>
</dbReference>
<accession>A0A9P5Z566</accession>
<feature type="domain" description="DUF6534" evidence="2">
    <location>
        <begin position="166"/>
        <end position="254"/>
    </location>
</feature>
<gene>
    <name evidence="3" type="ORF">BDN70DRAFT_674275</name>
</gene>
<dbReference type="PANTHER" id="PTHR40465:SF1">
    <property type="entry name" value="DUF6534 DOMAIN-CONTAINING PROTEIN"/>
    <property type="match status" value="1"/>
</dbReference>
<dbReference type="Proteomes" id="UP000807469">
    <property type="component" value="Unassembled WGS sequence"/>
</dbReference>
<feature type="transmembrane region" description="Helical" evidence="1">
    <location>
        <begin position="231"/>
        <end position="250"/>
    </location>
</feature>
<reference evidence="3" key="1">
    <citation type="submission" date="2020-11" db="EMBL/GenBank/DDBJ databases">
        <authorList>
            <consortium name="DOE Joint Genome Institute"/>
            <person name="Ahrendt S."/>
            <person name="Riley R."/>
            <person name="Andreopoulos W."/>
            <person name="Labutti K."/>
            <person name="Pangilinan J."/>
            <person name="Ruiz-Duenas F.J."/>
            <person name="Barrasa J.M."/>
            <person name="Sanchez-Garcia M."/>
            <person name="Camarero S."/>
            <person name="Miyauchi S."/>
            <person name="Serrano A."/>
            <person name="Linde D."/>
            <person name="Babiker R."/>
            <person name="Drula E."/>
            <person name="Ayuso-Fernandez I."/>
            <person name="Pacheco R."/>
            <person name="Padilla G."/>
            <person name="Ferreira P."/>
            <person name="Barriuso J."/>
            <person name="Kellner H."/>
            <person name="Castanera R."/>
            <person name="Alfaro M."/>
            <person name="Ramirez L."/>
            <person name="Pisabarro A.G."/>
            <person name="Kuo A."/>
            <person name="Tritt A."/>
            <person name="Lipzen A."/>
            <person name="He G."/>
            <person name="Yan M."/>
            <person name="Ng V."/>
            <person name="Cullen D."/>
            <person name="Martin F."/>
            <person name="Rosso M.-N."/>
            <person name="Henrissat B."/>
            <person name="Hibbett D."/>
            <person name="Martinez A.T."/>
            <person name="Grigoriev I.V."/>
        </authorList>
    </citation>
    <scope>NUCLEOTIDE SEQUENCE</scope>
    <source>
        <strain evidence="3">CIRM-BRFM 674</strain>
    </source>
</reference>
<feature type="transmembrane region" description="Helical" evidence="1">
    <location>
        <begin position="47"/>
        <end position="71"/>
    </location>
</feature>
<proteinExistence type="predicted"/>
<keyword evidence="4" id="KW-1185">Reference proteome</keyword>
<evidence type="ECO:0000313" key="3">
    <source>
        <dbReference type="EMBL" id="KAF9479656.1"/>
    </source>
</evidence>
<feature type="transmembrane region" description="Helical" evidence="1">
    <location>
        <begin position="12"/>
        <end position="35"/>
    </location>
</feature>
<feature type="transmembrane region" description="Helical" evidence="1">
    <location>
        <begin position="157"/>
        <end position="182"/>
    </location>
</feature>
<dbReference type="OrthoDB" id="3206554at2759"/>
<dbReference type="AlphaFoldDB" id="A0A9P5Z566"/>
<dbReference type="InterPro" id="IPR045339">
    <property type="entry name" value="DUF6534"/>
</dbReference>
<evidence type="ECO:0000313" key="4">
    <source>
        <dbReference type="Proteomes" id="UP000807469"/>
    </source>
</evidence>
<evidence type="ECO:0000259" key="2">
    <source>
        <dbReference type="Pfam" id="PF20152"/>
    </source>
</evidence>
<keyword evidence="1" id="KW-0472">Membrane</keyword>
<dbReference type="Pfam" id="PF20152">
    <property type="entry name" value="DUF6534"/>
    <property type="match status" value="1"/>
</dbReference>
<keyword evidence="1" id="KW-0812">Transmembrane</keyword>
<keyword evidence="1" id="KW-1133">Transmembrane helix</keyword>
<evidence type="ECO:0000256" key="1">
    <source>
        <dbReference type="SAM" id="Phobius"/>
    </source>
</evidence>
<name>A0A9P5Z566_9AGAR</name>